<sequence>MISTTPAASVDDIAKHGWTAVPVDANAILKGRSYVHKPQPRLVSDMLFPSDDPVVAKVQDYAKKHLILQTYHHSMRVYYWGYAILHDQFPEHAGQVSLSTWALACLLHDIGTTAENLRGTLLSFEWFGGILALNLTRESGAPAAQAEAVAEAIIRHQDLGTEGKITLLGQVIQLATIYDNMGGNAGLVDPATLADVNRVWPRAGWSGSFAATIRQENGLKPWAHTTHLGEDAFPEGVENNALMEPFDDWGL</sequence>
<dbReference type="Gene3D" id="1.10.3210.10">
    <property type="entry name" value="Hypothetical protein af1432"/>
    <property type="match status" value="1"/>
</dbReference>
<dbReference type="InterPro" id="IPR003607">
    <property type="entry name" value="HD/PDEase_dom"/>
</dbReference>
<dbReference type="eggNOG" id="ENOG502QTPD">
    <property type="taxonomic scope" value="Eukaryota"/>
</dbReference>
<dbReference type="SMART" id="SM00471">
    <property type="entry name" value="HDc"/>
    <property type="match status" value="1"/>
</dbReference>
<gene>
    <name evidence="2" type="ORF">UCREL1_3269</name>
</gene>
<dbReference type="OrthoDB" id="409121at2759"/>
<dbReference type="EMBL" id="KB706024">
    <property type="protein sequence ID" value="EMR69728.1"/>
    <property type="molecule type" value="Genomic_DNA"/>
</dbReference>
<dbReference type="HOGENOM" id="CLU_079935_0_0_1"/>
<dbReference type="PANTHER" id="PTHR35569:SF1">
    <property type="entry name" value="CYANAMIDE HYDRATASE DDI2-RELATED"/>
    <property type="match status" value="1"/>
</dbReference>
<protein>
    <submittedName>
        <fullName evidence="2">Putative cyanamide hydratase protein</fullName>
    </submittedName>
</protein>
<dbReference type="CDD" id="cd00077">
    <property type="entry name" value="HDc"/>
    <property type="match status" value="1"/>
</dbReference>
<dbReference type="InterPro" id="IPR017771">
    <property type="entry name" value="Cyanamide_hydratase_HD"/>
</dbReference>
<dbReference type="NCBIfam" id="TIGR03401">
    <property type="entry name" value="cyanamide_fam"/>
    <property type="match status" value="1"/>
</dbReference>
<dbReference type="PROSITE" id="PS51831">
    <property type="entry name" value="HD"/>
    <property type="match status" value="1"/>
</dbReference>
<evidence type="ECO:0000313" key="2">
    <source>
        <dbReference type="EMBL" id="EMR69728.1"/>
    </source>
</evidence>
<accession>M7SYW4</accession>
<dbReference type="SUPFAM" id="SSF109604">
    <property type="entry name" value="HD-domain/PDEase-like"/>
    <property type="match status" value="1"/>
</dbReference>
<evidence type="ECO:0000313" key="3">
    <source>
        <dbReference type="Proteomes" id="UP000012174"/>
    </source>
</evidence>
<organism evidence="2 3">
    <name type="scientific">Eutypa lata (strain UCR-EL1)</name>
    <name type="common">Grapevine dieback disease fungus</name>
    <name type="synonym">Eutypa armeniacae</name>
    <dbReference type="NCBI Taxonomy" id="1287681"/>
    <lineage>
        <taxon>Eukaryota</taxon>
        <taxon>Fungi</taxon>
        <taxon>Dikarya</taxon>
        <taxon>Ascomycota</taxon>
        <taxon>Pezizomycotina</taxon>
        <taxon>Sordariomycetes</taxon>
        <taxon>Xylariomycetidae</taxon>
        <taxon>Xylariales</taxon>
        <taxon>Diatrypaceae</taxon>
        <taxon>Eutypa</taxon>
    </lineage>
</organism>
<reference evidence="3" key="1">
    <citation type="journal article" date="2013" name="Genome Announc.">
        <title>Draft genome sequence of the grapevine dieback fungus Eutypa lata UCR-EL1.</title>
        <authorList>
            <person name="Blanco-Ulate B."/>
            <person name="Rolshausen P.E."/>
            <person name="Cantu D."/>
        </authorList>
    </citation>
    <scope>NUCLEOTIDE SEQUENCE [LARGE SCALE GENOMIC DNA]</scope>
    <source>
        <strain evidence="3">UCR-EL1</strain>
    </source>
</reference>
<keyword evidence="3" id="KW-1185">Reference proteome</keyword>
<dbReference type="KEGG" id="ela:UCREL1_3269"/>
<dbReference type="PANTHER" id="PTHR35569">
    <property type="entry name" value="CYANAMIDE HYDRATASE DDI2-RELATED"/>
    <property type="match status" value="1"/>
</dbReference>
<dbReference type="STRING" id="1287681.M7SYW4"/>
<evidence type="ECO:0000259" key="1">
    <source>
        <dbReference type="PROSITE" id="PS51831"/>
    </source>
</evidence>
<proteinExistence type="predicted"/>
<name>M7SYW4_EUTLA</name>
<dbReference type="InterPro" id="IPR006674">
    <property type="entry name" value="HD_domain"/>
</dbReference>
<dbReference type="Pfam" id="PF01966">
    <property type="entry name" value="HD"/>
    <property type="match status" value="1"/>
</dbReference>
<feature type="domain" description="HD" evidence="1">
    <location>
        <begin position="70"/>
        <end position="181"/>
    </location>
</feature>
<dbReference type="OMA" id="PWAHTTH"/>
<dbReference type="Proteomes" id="UP000012174">
    <property type="component" value="Unassembled WGS sequence"/>
</dbReference>
<dbReference type="AlphaFoldDB" id="M7SYW4"/>